<dbReference type="EC" id="6.1.1.11" evidence="4 14"/>
<dbReference type="SUPFAM" id="SSF55681">
    <property type="entry name" value="Class II aaRS and biotin synthetases"/>
    <property type="match status" value="1"/>
</dbReference>
<dbReference type="RefSeq" id="WP_146652115.1">
    <property type="nucleotide sequence ID" value="NZ_CP012333.1"/>
</dbReference>
<keyword evidence="9" id="KW-0648">Protein biosynthesis</keyword>
<proteinExistence type="inferred from homology"/>
<evidence type="ECO:0000256" key="9">
    <source>
        <dbReference type="ARBA" id="ARBA00022917"/>
    </source>
</evidence>
<keyword evidence="5" id="KW-0963">Cytoplasm</keyword>
<evidence type="ECO:0000256" key="11">
    <source>
        <dbReference type="ARBA" id="ARBA00039158"/>
    </source>
</evidence>
<dbReference type="PIRSF" id="PIRSF001529">
    <property type="entry name" value="Ser-tRNA-synth_IIa"/>
    <property type="match status" value="1"/>
</dbReference>
<dbReference type="InterPro" id="IPR045864">
    <property type="entry name" value="aa-tRNA-synth_II/BPL/LPL"/>
</dbReference>
<comment type="catalytic activity">
    <reaction evidence="12">
        <text>tRNA(Sec) + L-serine + ATP = L-seryl-tRNA(Sec) + AMP + diphosphate + H(+)</text>
        <dbReference type="Rhea" id="RHEA:42580"/>
        <dbReference type="Rhea" id="RHEA-COMP:9742"/>
        <dbReference type="Rhea" id="RHEA-COMP:10128"/>
        <dbReference type="ChEBI" id="CHEBI:15378"/>
        <dbReference type="ChEBI" id="CHEBI:30616"/>
        <dbReference type="ChEBI" id="CHEBI:33019"/>
        <dbReference type="ChEBI" id="CHEBI:33384"/>
        <dbReference type="ChEBI" id="CHEBI:78442"/>
        <dbReference type="ChEBI" id="CHEBI:78533"/>
        <dbReference type="ChEBI" id="CHEBI:456215"/>
        <dbReference type="EC" id="6.1.1.11"/>
    </reaction>
</comment>
<evidence type="ECO:0000256" key="7">
    <source>
        <dbReference type="ARBA" id="ARBA00022741"/>
    </source>
</evidence>
<dbReference type="Pfam" id="PF00587">
    <property type="entry name" value="tRNA-synt_2b"/>
    <property type="match status" value="1"/>
</dbReference>
<dbReference type="GO" id="GO:0005737">
    <property type="term" value="C:cytoplasm"/>
    <property type="evidence" value="ECO:0007669"/>
    <property type="project" value="UniProtKB-SubCell"/>
</dbReference>
<comment type="catalytic activity">
    <reaction evidence="13">
        <text>tRNA(Ser) + L-serine + ATP = L-seryl-tRNA(Ser) + AMP + diphosphate + H(+)</text>
        <dbReference type="Rhea" id="RHEA:12292"/>
        <dbReference type="Rhea" id="RHEA-COMP:9669"/>
        <dbReference type="Rhea" id="RHEA-COMP:9703"/>
        <dbReference type="ChEBI" id="CHEBI:15378"/>
        <dbReference type="ChEBI" id="CHEBI:30616"/>
        <dbReference type="ChEBI" id="CHEBI:33019"/>
        <dbReference type="ChEBI" id="CHEBI:33384"/>
        <dbReference type="ChEBI" id="CHEBI:78442"/>
        <dbReference type="ChEBI" id="CHEBI:78533"/>
        <dbReference type="ChEBI" id="CHEBI:456215"/>
        <dbReference type="EC" id="6.1.1.11"/>
    </reaction>
</comment>
<dbReference type="AlphaFoldDB" id="A0A0K1Q5I7"/>
<evidence type="ECO:0000259" key="17">
    <source>
        <dbReference type="PROSITE" id="PS50862"/>
    </source>
</evidence>
<feature type="binding site" evidence="15">
    <location>
        <position position="258"/>
    </location>
    <ligand>
        <name>L-serine</name>
        <dbReference type="ChEBI" id="CHEBI:33384"/>
    </ligand>
</feature>
<comment type="pathway">
    <text evidence="2">Aminoacyl-tRNA biosynthesis; selenocysteinyl-tRNA(Sec) biosynthesis; L-seryl-tRNA(Sec) from L-serine and tRNA(Sec): step 1/1.</text>
</comment>
<protein>
    <recommendedName>
        <fullName evidence="11 14">Serine--tRNA ligase</fullName>
        <ecNumber evidence="4 14">6.1.1.11</ecNumber>
    </recommendedName>
</protein>
<evidence type="ECO:0000256" key="13">
    <source>
        <dbReference type="ARBA" id="ARBA00048823"/>
    </source>
</evidence>
<feature type="binding site" evidence="15">
    <location>
        <position position="384"/>
    </location>
    <ligand>
        <name>L-serine</name>
        <dbReference type="ChEBI" id="CHEBI:33384"/>
    </ligand>
</feature>
<dbReference type="InterPro" id="IPR033729">
    <property type="entry name" value="SerRS_core"/>
</dbReference>
<accession>A0A0K1Q5I7</accession>
<feature type="binding site" evidence="16">
    <location>
        <begin position="274"/>
        <end position="277"/>
    </location>
    <ligand>
        <name>ATP</name>
        <dbReference type="ChEBI" id="CHEBI:30616"/>
    </ligand>
</feature>
<dbReference type="PANTHER" id="PTHR43697">
    <property type="entry name" value="SERYL-TRNA SYNTHETASE"/>
    <property type="match status" value="1"/>
</dbReference>
<dbReference type="InterPro" id="IPR010978">
    <property type="entry name" value="tRNA-bd_arm"/>
</dbReference>
<keyword evidence="7" id="KW-0547">Nucleotide-binding</keyword>
<evidence type="ECO:0000256" key="12">
    <source>
        <dbReference type="ARBA" id="ARBA00047929"/>
    </source>
</evidence>
<name>A0A0K1Q5I7_9BACT</name>
<evidence type="ECO:0000256" key="8">
    <source>
        <dbReference type="ARBA" id="ARBA00022840"/>
    </source>
</evidence>
<evidence type="ECO:0000256" key="10">
    <source>
        <dbReference type="ARBA" id="ARBA00023146"/>
    </source>
</evidence>
<evidence type="ECO:0000313" key="18">
    <source>
        <dbReference type="EMBL" id="AKV00917.1"/>
    </source>
</evidence>
<evidence type="ECO:0000256" key="15">
    <source>
        <dbReference type="PIRSR" id="PIRSR001529-1"/>
    </source>
</evidence>
<keyword evidence="10 18" id="KW-0030">Aminoacyl-tRNA synthetase</keyword>
<dbReference type="NCBIfam" id="TIGR00414">
    <property type="entry name" value="serS"/>
    <property type="match status" value="1"/>
</dbReference>
<sequence length="428" mass="47491">MLDIAFIRHNTDLVRAAITNKRVDLDLDALLAADKERREVLAKLEQRRARKNEIASLIPKASKEDRPRLIEEGKAVKLEVEQLEPAVAQVQKTFDGLMLRVPSIPRPEVPIGVGEEDNVEIRKVGTPREFAFKPKDHVELMTLHKMVNWDGPRKFAGGRSYALTGTGALLELAVTRLAVDTLVERGLTIVVPPVMVKERAMVGTGFFPLGTEEAYAITADELYLVGTSEVPLVSLHCDDTLDPAQLPIRYAGISNCFRREAGAYGKDTKGLYRVHQFTKVEQVIFCVPDEEVAEKEHYQLLGNAEAILAKLEIPYRVAIACTGEIGLGQTRKHEVESWMPGRNDGKGAYNETHSCSTLGDFQARRSNIRLRMPDGSLGYPYTLNNTAIASPRILIPLLENHQNADGSITLPKALVPYMNGVEVLRPKV</sequence>
<evidence type="ECO:0000256" key="6">
    <source>
        <dbReference type="ARBA" id="ARBA00022598"/>
    </source>
</evidence>
<dbReference type="GO" id="GO:0005524">
    <property type="term" value="F:ATP binding"/>
    <property type="evidence" value="ECO:0007669"/>
    <property type="project" value="UniProtKB-KW"/>
</dbReference>
<comment type="similarity">
    <text evidence="3">Belongs to the class-II aminoacyl-tRNA synthetase family. Type-1 seryl-tRNA synthetase subfamily.</text>
</comment>
<dbReference type="Gene3D" id="3.30.930.10">
    <property type="entry name" value="Bira Bifunctional Protein, Domain 2"/>
    <property type="match status" value="1"/>
</dbReference>
<comment type="subcellular location">
    <subcellularLocation>
        <location evidence="1">Cytoplasm</location>
    </subcellularLocation>
</comment>
<dbReference type="EMBL" id="CP012333">
    <property type="protein sequence ID" value="AKV00917.1"/>
    <property type="molecule type" value="Genomic_DNA"/>
</dbReference>
<reference evidence="18 19" key="1">
    <citation type="submission" date="2015-08" db="EMBL/GenBank/DDBJ databases">
        <authorList>
            <person name="Babu N.S."/>
            <person name="Beckwith C.J."/>
            <person name="Beseler K.G."/>
            <person name="Brison A."/>
            <person name="Carone J.V."/>
            <person name="Caskin T.P."/>
            <person name="Diamond M."/>
            <person name="Durham M.E."/>
            <person name="Foxe J.M."/>
            <person name="Go M."/>
            <person name="Henderson B.A."/>
            <person name="Jones I.B."/>
            <person name="McGettigan J.A."/>
            <person name="Micheletti S.J."/>
            <person name="Nasrallah M.E."/>
            <person name="Ortiz D."/>
            <person name="Piller C.R."/>
            <person name="Privatt S.R."/>
            <person name="Schneider S.L."/>
            <person name="Sharp S."/>
            <person name="Smith T.C."/>
            <person name="Stanton J.D."/>
            <person name="Ullery H.E."/>
            <person name="Wilson R.J."/>
            <person name="Serrano M.G."/>
            <person name="Buck G."/>
            <person name="Lee V."/>
            <person name="Wang Y."/>
            <person name="Carvalho R."/>
            <person name="Voegtly L."/>
            <person name="Shi R."/>
            <person name="Duckworth R."/>
            <person name="Johnson A."/>
            <person name="Loviza R."/>
            <person name="Walstead R."/>
            <person name="Shah Z."/>
            <person name="Kiflezghi M."/>
            <person name="Wade K."/>
            <person name="Ball S.L."/>
            <person name="Bradley K.W."/>
            <person name="Asai D.J."/>
            <person name="Bowman C.A."/>
            <person name="Russell D.A."/>
            <person name="Pope W.H."/>
            <person name="Jacobs-Sera D."/>
            <person name="Hendrix R.W."/>
            <person name="Hatfull G.F."/>
        </authorList>
    </citation>
    <scope>NUCLEOTIDE SEQUENCE [LARGE SCALE GENOMIC DNA]</scope>
    <source>
        <strain evidence="18 19">DSM 27648</strain>
    </source>
</reference>
<dbReference type="InterPro" id="IPR002314">
    <property type="entry name" value="aa-tRNA-synt_IIb"/>
</dbReference>
<dbReference type="GO" id="GO:0006434">
    <property type="term" value="P:seryl-tRNA aminoacylation"/>
    <property type="evidence" value="ECO:0007669"/>
    <property type="project" value="UniProtKB-UniRule"/>
</dbReference>
<dbReference type="OrthoDB" id="9804647at2"/>
<dbReference type="PRINTS" id="PR00981">
    <property type="entry name" value="TRNASYNTHSER"/>
</dbReference>
<dbReference type="PATRIC" id="fig|1391654.3.peg.7692"/>
<dbReference type="STRING" id="1391654.AKJ09_07580"/>
<dbReference type="Pfam" id="PF02403">
    <property type="entry name" value="Seryl_tRNA_N"/>
    <property type="match status" value="1"/>
</dbReference>
<dbReference type="PROSITE" id="PS50862">
    <property type="entry name" value="AA_TRNA_LIGASE_II"/>
    <property type="match status" value="1"/>
</dbReference>
<dbReference type="InterPro" id="IPR015866">
    <property type="entry name" value="Ser-tRNA-synth_1_N"/>
</dbReference>
<dbReference type="SUPFAM" id="SSF46589">
    <property type="entry name" value="tRNA-binding arm"/>
    <property type="match status" value="1"/>
</dbReference>
<feature type="site" description="Important for serine binding" evidence="15">
    <location>
        <position position="386"/>
    </location>
</feature>
<evidence type="ECO:0000256" key="16">
    <source>
        <dbReference type="PIRSR" id="PIRSR001529-2"/>
    </source>
</evidence>
<dbReference type="PANTHER" id="PTHR43697:SF1">
    <property type="entry name" value="SERINE--TRNA LIGASE"/>
    <property type="match status" value="1"/>
</dbReference>
<keyword evidence="8 16" id="KW-0067">ATP-binding</keyword>
<dbReference type="KEGG" id="llu:AKJ09_07580"/>
<keyword evidence="6" id="KW-0436">Ligase</keyword>
<evidence type="ECO:0000313" key="19">
    <source>
        <dbReference type="Proteomes" id="UP000064967"/>
    </source>
</evidence>
<feature type="binding site" evidence="16">
    <location>
        <begin position="351"/>
        <end position="354"/>
    </location>
    <ligand>
        <name>ATP</name>
        <dbReference type="ChEBI" id="CHEBI:30616"/>
    </ligand>
</feature>
<feature type="domain" description="Aminoacyl-transfer RNA synthetases class-II family profile" evidence="17">
    <location>
        <begin position="136"/>
        <end position="411"/>
    </location>
</feature>
<feature type="binding site" evidence="15">
    <location>
        <position position="281"/>
    </location>
    <ligand>
        <name>L-serine</name>
        <dbReference type="ChEBI" id="CHEBI:33384"/>
    </ligand>
</feature>
<keyword evidence="19" id="KW-1185">Reference proteome</keyword>
<dbReference type="InterPro" id="IPR006195">
    <property type="entry name" value="aa-tRNA-synth_II"/>
</dbReference>
<gene>
    <name evidence="18" type="ORF">AKJ09_07580</name>
</gene>
<dbReference type="GO" id="GO:0004828">
    <property type="term" value="F:serine-tRNA ligase activity"/>
    <property type="evidence" value="ECO:0007669"/>
    <property type="project" value="UniProtKB-UniRule"/>
</dbReference>
<evidence type="ECO:0000256" key="3">
    <source>
        <dbReference type="ARBA" id="ARBA00010728"/>
    </source>
</evidence>
<feature type="binding site" evidence="16">
    <location>
        <begin position="258"/>
        <end position="260"/>
    </location>
    <ligand>
        <name>ATP</name>
        <dbReference type="ChEBI" id="CHEBI:30616"/>
    </ligand>
</feature>
<evidence type="ECO:0000256" key="4">
    <source>
        <dbReference type="ARBA" id="ARBA00012840"/>
    </source>
</evidence>
<evidence type="ECO:0000256" key="14">
    <source>
        <dbReference type="NCBIfam" id="TIGR00414"/>
    </source>
</evidence>
<feature type="binding site" evidence="15">
    <location>
        <position position="227"/>
    </location>
    <ligand>
        <name>L-serine</name>
        <dbReference type="ChEBI" id="CHEBI:33384"/>
    </ligand>
</feature>
<evidence type="ECO:0000256" key="1">
    <source>
        <dbReference type="ARBA" id="ARBA00004496"/>
    </source>
</evidence>
<dbReference type="CDD" id="cd00770">
    <property type="entry name" value="SerRS_core"/>
    <property type="match status" value="1"/>
</dbReference>
<evidence type="ECO:0000256" key="5">
    <source>
        <dbReference type="ARBA" id="ARBA00022490"/>
    </source>
</evidence>
<dbReference type="InterPro" id="IPR002317">
    <property type="entry name" value="Ser-tRNA-ligase_type_1"/>
</dbReference>
<dbReference type="Gene3D" id="1.10.287.40">
    <property type="entry name" value="Serine-tRNA synthetase, tRNA binding domain"/>
    <property type="match status" value="1"/>
</dbReference>
<evidence type="ECO:0000256" key="2">
    <source>
        <dbReference type="ARBA" id="ARBA00005045"/>
    </source>
</evidence>
<dbReference type="InterPro" id="IPR042103">
    <property type="entry name" value="SerRS_1_N_sf"/>
</dbReference>
<organism evidence="18 19">
    <name type="scientific">Labilithrix luteola</name>
    <dbReference type="NCBI Taxonomy" id="1391654"/>
    <lineage>
        <taxon>Bacteria</taxon>
        <taxon>Pseudomonadati</taxon>
        <taxon>Myxococcota</taxon>
        <taxon>Polyangia</taxon>
        <taxon>Polyangiales</taxon>
        <taxon>Labilitrichaceae</taxon>
        <taxon>Labilithrix</taxon>
    </lineage>
</organism>
<dbReference type="Proteomes" id="UP000064967">
    <property type="component" value="Chromosome"/>
</dbReference>